<dbReference type="PANTHER" id="PTHR33021:SF264">
    <property type="entry name" value="OS05G0570900 PROTEIN"/>
    <property type="match status" value="1"/>
</dbReference>
<dbReference type="InterPro" id="IPR008972">
    <property type="entry name" value="Cupredoxin"/>
</dbReference>
<evidence type="ECO:0000256" key="3">
    <source>
        <dbReference type="SAM" id="SignalP"/>
    </source>
</evidence>
<protein>
    <recommendedName>
        <fullName evidence="4">Phytocyanin domain-containing protein</fullName>
    </recommendedName>
</protein>
<proteinExistence type="predicted"/>
<keyword evidence="6" id="KW-1185">Reference proteome</keyword>
<dbReference type="PROSITE" id="PS51485">
    <property type="entry name" value="PHYTOCYANIN"/>
    <property type="match status" value="1"/>
</dbReference>
<reference evidence="5 6" key="1">
    <citation type="submission" date="2024-11" db="EMBL/GenBank/DDBJ databases">
        <title>Chromosome-level genome assembly of Eucalyptus globulus Labill. provides insights into its genome evolution.</title>
        <authorList>
            <person name="Li X."/>
        </authorList>
    </citation>
    <scope>NUCLEOTIDE SEQUENCE [LARGE SCALE GENOMIC DNA]</scope>
    <source>
        <strain evidence="5">CL2024</strain>
        <tissue evidence="5">Fresh tender leaves</tissue>
    </source>
</reference>
<dbReference type="Proteomes" id="UP001634007">
    <property type="component" value="Unassembled WGS sequence"/>
</dbReference>
<evidence type="ECO:0000256" key="1">
    <source>
        <dbReference type="ARBA" id="ARBA00023157"/>
    </source>
</evidence>
<feature type="domain" description="Phytocyanin" evidence="4">
    <location>
        <begin position="30"/>
        <end position="132"/>
    </location>
</feature>
<organism evidence="5 6">
    <name type="scientific">Eucalyptus globulus</name>
    <name type="common">Tasmanian blue gum</name>
    <dbReference type="NCBI Taxonomy" id="34317"/>
    <lineage>
        <taxon>Eukaryota</taxon>
        <taxon>Viridiplantae</taxon>
        <taxon>Streptophyta</taxon>
        <taxon>Embryophyta</taxon>
        <taxon>Tracheophyta</taxon>
        <taxon>Spermatophyta</taxon>
        <taxon>Magnoliopsida</taxon>
        <taxon>eudicotyledons</taxon>
        <taxon>Gunneridae</taxon>
        <taxon>Pentapetalae</taxon>
        <taxon>rosids</taxon>
        <taxon>malvids</taxon>
        <taxon>Myrtales</taxon>
        <taxon>Myrtaceae</taxon>
        <taxon>Myrtoideae</taxon>
        <taxon>Eucalypteae</taxon>
        <taxon>Eucalyptus</taxon>
    </lineage>
</organism>
<dbReference type="AlphaFoldDB" id="A0ABD3KZV7"/>
<dbReference type="PROSITE" id="PS51257">
    <property type="entry name" value="PROKAR_LIPOPROTEIN"/>
    <property type="match status" value="1"/>
</dbReference>
<accession>A0ABD3KZV7</accession>
<feature type="chain" id="PRO_5044861093" description="Phytocyanin domain-containing protein" evidence="3">
    <location>
        <begin position="30"/>
        <end position="147"/>
    </location>
</feature>
<dbReference type="InterPro" id="IPR039391">
    <property type="entry name" value="Phytocyanin-like"/>
</dbReference>
<name>A0ABD3KZV7_EUCGL</name>
<keyword evidence="3" id="KW-0732">Signal</keyword>
<sequence>MERSSSSMSLGLVLLGCSVMAMLMGSTSATLHVVGGRQGWDVPDNVTFYQDWAKPRTFGVGDQLIFPYRPGSNNLLAVEKKSYETCDMRNPIHVYYMGPTILNLTAVGDYYYVSSSGRHCEFGQRLHITVKNAPGSSGVKIPIKIHH</sequence>
<feature type="signal peptide" evidence="3">
    <location>
        <begin position="1"/>
        <end position="29"/>
    </location>
</feature>
<comment type="caution">
    <text evidence="5">The sequence shown here is derived from an EMBL/GenBank/DDBJ whole genome shotgun (WGS) entry which is preliminary data.</text>
</comment>
<evidence type="ECO:0000313" key="6">
    <source>
        <dbReference type="Proteomes" id="UP001634007"/>
    </source>
</evidence>
<dbReference type="Pfam" id="PF02298">
    <property type="entry name" value="Cu_bind_like"/>
    <property type="match status" value="1"/>
</dbReference>
<dbReference type="PANTHER" id="PTHR33021">
    <property type="entry name" value="BLUE COPPER PROTEIN"/>
    <property type="match status" value="1"/>
</dbReference>
<keyword evidence="2" id="KW-0325">Glycoprotein</keyword>
<dbReference type="FunFam" id="2.60.40.420:FF:000034">
    <property type="entry name" value="Cupredoxin superfamily protein"/>
    <property type="match status" value="1"/>
</dbReference>
<gene>
    <name evidence="5" type="ORF">ACJRO7_018290</name>
</gene>
<keyword evidence="1" id="KW-1015">Disulfide bond</keyword>
<evidence type="ECO:0000259" key="4">
    <source>
        <dbReference type="PROSITE" id="PS51485"/>
    </source>
</evidence>
<evidence type="ECO:0000256" key="2">
    <source>
        <dbReference type="ARBA" id="ARBA00023180"/>
    </source>
</evidence>
<dbReference type="Gene3D" id="2.60.40.420">
    <property type="entry name" value="Cupredoxins - blue copper proteins"/>
    <property type="match status" value="1"/>
</dbReference>
<dbReference type="EMBL" id="JBJKBG010000004">
    <property type="protein sequence ID" value="KAL3742961.1"/>
    <property type="molecule type" value="Genomic_DNA"/>
</dbReference>
<dbReference type="SUPFAM" id="SSF49503">
    <property type="entry name" value="Cupredoxins"/>
    <property type="match status" value="1"/>
</dbReference>
<dbReference type="InterPro" id="IPR003245">
    <property type="entry name" value="Phytocyanin_dom"/>
</dbReference>
<evidence type="ECO:0000313" key="5">
    <source>
        <dbReference type="EMBL" id="KAL3742961.1"/>
    </source>
</evidence>